<feature type="transmembrane region" description="Helical" evidence="1">
    <location>
        <begin position="151"/>
        <end position="168"/>
    </location>
</feature>
<feature type="transmembrane region" description="Helical" evidence="1">
    <location>
        <begin position="174"/>
        <end position="195"/>
    </location>
</feature>
<protein>
    <submittedName>
        <fullName evidence="2">Uncharacterized protein</fullName>
    </submittedName>
</protein>
<evidence type="ECO:0000256" key="1">
    <source>
        <dbReference type="SAM" id="Phobius"/>
    </source>
</evidence>
<feature type="transmembrane region" description="Helical" evidence="1">
    <location>
        <begin position="118"/>
        <end position="139"/>
    </location>
</feature>
<gene>
    <name evidence="2" type="ORF">Q4610_13490</name>
</gene>
<keyword evidence="1" id="KW-0812">Transmembrane</keyword>
<keyword evidence="3" id="KW-1185">Reference proteome</keyword>
<evidence type="ECO:0000313" key="2">
    <source>
        <dbReference type="EMBL" id="MDO7836060.1"/>
    </source>
</evidence>
<feature type="transmembrane region" description="Helical" evidence="1">
    <location>
        <begin position="17"/>
        <end position="37"/>
    </location>
</feature>
<evidence type="ECO:0000313" key="3">
    <source>
        <dbReference type="Proteomes" id="UP001176471"/>
    </source>
</evidence>
<feature type="transmembrane region" description="Helical" evidence="1">
    <location>
        <begin position="207"/>
        <end position="229"/>
    </location>
</feature>
<dbReference type="RefSeq" id="WP_304536473.1">
    <property type="nucleotide sequence ID" value="NZ_JAUQOM010000006.1"/>
</dbReference>
<accession>A0ABT8ZNG6</accession>
<dbReference type="Proteomes" id="UP001176471">
    <property type="component" value="Unassembled WGS sequence"/>
</dbReference>
<keyword evidence="1" id="KW-1133">Transmembrane helix</keyword>
<keyword evidence="1" id="KW-0472">Membrane</keyword>
<comment type="caution">
    <text evidence="2">The sequence shown here is derived from an EMBL/GenBank/DDBJ whole genome shotgun (WGS) entry which is preliminary data.</text>
</comment>
<proteinExistence type="predicted"/>
<reference evidence="2" key="1">
    <citation type="submission" date="2023-07" db="EMBL/GenBank/DDBJ databases">
        <title>Bacterial whole genome sequence for Sphingobium sp. HBC34.</title>
        <authorList>
            <person name="Le V."/>
            <person name="Ko S.-R."/>
            <person name="Ahn C.-Y."/>
            <person name="Oh H.-M."/>
        </authorList>
    </citation>
    <scope>NUCLEOTIDE SEQUENCE</scope>
    <source>
        <strain evidence="2">HBC34</strain>
    </source>
</reference>
<feature type="transmembrane region" description="Helical" evidence="1">
    <location>
        <begin position="49"/>
        <end position="71"/>
    </location>
</feature>
<feature type="transmembrane region" description="Helical" evidence="1">
    <location>
        <begin position="83"/>
        <end position="106"/>
    </location>
</feature>
<name>A0ABT8ZNG6_9SPHN</name>
<dbReference type="EMBL" id="JAUQOM010000006">
    <property type="protein sequence ID" value="MDO7836060.1"/>
    <property type="molecule type" value="Genomic_DNA"/>
</dbReference>
<sequence length="240" mass="25403">MATRIEGMAVGVREHRLFTGMALLIAMTVIGGFGSFALRGMVDVAAVPWWVHVHGVTLIGWTLLFLAQTLLVAGGRVHGHRQLGWAAVGLACFMVPWGVATSILAVEMGRVPPFFTPGIFLLLGPLDMLTFALLAGAGVALRRRGDWHKRLMLCGTIALIEPAFGRLLPMPLLGAWAGACATLMQLFYIGIAACADRRANGVMHGAYGWAAAAMVVRLALVELLGRSAWAMGTAAALMAG</sequence>
<organism evidence="2 3">
    <name type="scientific">Sphingobium cyanobacteriorum</name>
    <dbReference type="NCBI Taxonomy" id="3063954"/>
    <lineage>
        <taxon>Bacteria</taxon>
        <taxon>Pseudomonadati</taxon>
        <taxon>Pseudomonadota</taxon>
        <taxon>Alphaproteobacteria</taxon>
        <taxon>Sphingomonadales</taxon>
        <taxon>Sphingomonadaceae</taxon>
        <taxon>Sphingobium</taxon>
    </lineage>
</organism>